<sequence>MQPIGDLKHRNLEKEVTNRADWCLETPVTGKTVHQ</sequence>
<evidence type="ECO:0000313" key="2">
    <source>
        <dbReference type="Proteomes" id="UP001242313"/>
    </source>
</evidence>
<gene>
    <name evidence="1" type="ORF">J2S25_001988</name>
</gene>
<name>A0ABU0FWP3_9BACI</name>
<organism evidence="1 2">
    <name type="scientific">Mesobacillus stamsii</name>
    <dbReference type="NCBI Taxonomy" id="225347"/>
    <lineage>
        <taxon>Bacteria</taxon>
        <taxon>Bacillati</taxon>
        <taxon>Bacillota</taxon>
        <taxon>Bacilli</taxon>
        <taxon>Bacillales</taxon>
        <taxon>Bacillaceae</taxon>
        <taxon>Mesobacillus</taxon>
    </lineage>
</organism>
<dbReference type="Proteomes" id="UP001242313">
    <property type="component" value="Unassembled WGS sequence"/>
</dbReference>
<comment type="caution">
    <text evidence="1">The sequence shown here is derived from an EMBL/GenBank/DDBJ whole genome shotgun (WGS) entry which is preliminary data.</text>
</comment>
<accession>A0ABU0FWP3</accession>
<reference evidence="1 2" key="1">
    <citation type="submission" date="2023-07" db="EMBL/GenBank/DDBJ databases">
        <title>Genomic Encyclopedia of Type Strains, Phase IV (KMG-IV): sequencing the most valuable type-strain genomes for metagenomic binning, comparative biology and taxonomic classification.</title>
        <authorList>
            <person name="Goeker M."/>
        </authorList>
    </citation>
    <scope>NUCLEOTIDE SEQUENCE [LARGE SCALE GENOMIC DNA]</scope>
    <source>
        <strain evidence="1 2">DSM 19598</strain>
    </source>
</reference>
<keyword evidence="2" id="KW-1185">Reference proteome</keyword>
<proteinExistence type="predicted"/>
<dbReference type="EMBL" id="JAUSUN010000009">
    <property type="protein sequence ID" value="MDQ0413783.1"/>
    <property type="molecule type" value="Genomic_DNA"/>
</dbReference>
<evidence type="ECO:0000313" key="1">
    <source>
        <dbReference type="EMBL" id="MDQ0413783.1"/>
    </source>
</evidence>
<protein>
    <submittedName>
        <fullName evidence="1">Uncharacterized protein</fullName>
    </submittedName>
</protein>